<dbReference type="RefSeq" id="WP_168067943.1">
    <property type="nucleotide sequence ID" value="NZ_JAATJC010000001.1"/>
</dbReference>
<evidence type="ECO:0000313" key="3">
    <source>
        <dbReference type="EMBL" id="NJC05226.1"/>
    </source>
</evidence>
<feature type="transmembrane region" description="Helical" evidence="1">
    <location>
        <begin position="52"/>
        <end position="71"/>
    </location>
</feature>
<feature type="transmembrane region" description="Helical" evidence="1">
    <location>
        <begin position="191"/>
        <end position="210"/>
    </location>
</feature>
<dbReference type="Proteomes" id="UP000558192">
    <property type="component" value="Unassembled WGS sequence"/>
</dbReference>
<sequence length="273" mass="28787">MRTDPSGALTTLTRLGFASRGLLYLVIGFLILRTGRTEDTSGALSVLAEGGGRILLGLMIAGFLAYGLWRLSDAAFNIERHEPGRKGLAERGGALASGLVHLFLAWQAVRLFNHSGAGSSGASGGGSGTQEQAQTALSLPGGQLLLMIAGLTLLVVGVIQFKKAWEAEFLKHLEPGVAHQPWARYTGQAGYAARGAVFLISGAFLTSAGFKEQAGEAGGMEEALTWLTSPWDTVVAIGLLLFGLYCLIEARFRIINDVPVDGLAHKARSKLPI</sequence>
<name>A0A7X6BGM0_9SPHN</name>
<feature type="domain" description="DUF1206" evidence="2">
    <location>
        <begin position="93"/>
        <end position="165"/>
    </location>
</feature>
<feature type="transmembrane region" description="Helical" evidence="1">
    <location>
        <begin position="144"/>
        <end position="161"/>
    </location>
</feature>
<reference evidence="3 4" key="1">
    <citation type="submission" date="2020-03" db="EMBL/GenBank/DDBJ databases">
        <title>Genomic Encyclopedia of Type Strains, Phase IV (KMG-IV): sequencing the most valuable type-strain genomes for metagenomic binning, comparative biology and taxonomic classification.</title>
        <authorList>
            <person name="Goeker M."/>
        </authorList>
    </citation>
    <scope>NUCLEOTIDE SEQUENCE [LARGE SCALE GENOMIC DNA]</scope>
    <source>
        <strain evidence="3 4">DSM 16846</strain>
    </source>
</reference>
<feature type="domain" description="DUF1206" evidence="2">
    <location>
        <begin position="189"/>
        <end position="253"/>
    </location>
</feature>
<keyword evidence="4" id="KW-1185">Reference proteome</keyword>
<keyword evidence="1" id="KW-0472">Membrane</keyword>
<accession>A0A7X6BGM0</accession>
<evidence type="ECO:0000313" key="4">
    <source>
        <dbReference type="Proteomes" id="UP000558192"/>
    </source>
</evidence>
<proteinExistence type="predicted"/>
<dbReference type="EMBL" id="JAATJC010000001">
    <property type="protein sequence ID" value="NJC05226.1"/>
    <property type="molecule type" value="Genomic_DNA"/>
</dbReference>
<feature type="transmembrane region" description="Helical" evidence="1">
    <location>
        <begin position="12"/>
        <end position="32"/>
    </location>
</feature>
<evidence type="ECO:0000256" key="1">
    <source>
        <dbReference type="SAM" id="Phobius"/>
    </source>
</evidence>
<organism evidence="3 4">
    <name type="scientific">Sphingomonas kaistensis</name>
    <dbReference type="NCBI Taxonomy" id="298708"/>
    <lineage>
        <taxon>Bacteria</taxon>
        <taxon>Pseudomonadati</taxon>
        <taxon>Pseudomonadota</taxon>
        <taxon>Alphaproteobacteria</taxon>
        <taxon>Sphingomonadales</taxon>
        <taxon>Sphingomonadaceae</taxon>
        <taxon>Sphingomonas</taxon>
    </lineage>
</organism>
<protein>
    <recommendedName>
        <fullName evidence="2">DUF1206 domain-containing protein</fullName>
    </recommendedName>
</protein>
<comment type="caution">
    <text evidence="3">The sequence shown here is derived from an EMBL/GenBank/DDBJ whole genome shotgun (WGS) entry which is preliminary data.</text>
</comment>
<feature type="domain" description="DUF1206" evidence="2">
    <location>
        <begin position="15"/>
        <end position="76"/>
    </location>
</feature>
<dbReference type="AlphaFoldDB" id="A0A7X6BGM0"/>
<keyword evidence="1" id="KW-1133">Transmembrane helix</keyword>
<dbReference type="InterPro" id="IPR009597">
    <property type="entry name" value="DUF1206"/>
</dbReference>
<gene>
    <name evidence="3" type="ORF">GGQ97_001019</name>
</gene>
<dbReference type="Pfam" id="PF06724">
    <property type="entry name" value="DUF1206"/>
    <property type="match status" value="3"/>
</dbReference>
<evidence type="ECO:0000259" key="2">
    <source>
        <dbReference type="Pfam" id="PF06724"/>
    </source>
</evidence>
<feature type="transmembrane region" description="Helical" evidence="1">
    <location>
        <begin position="230"/>
        <end position="248"/>
    </location>
</feature>
<keyword evidence="1" id="KW-0812">Transmembrane</keyword>